<dbReference type="EMBL" id="JACHXJ010000006">
    <property type="protein sequence ID" value="MBB3130974.1"/>
    <property type="molecule type" value="Genomic_DNA"/>
</dbReference>
<comment type="caution">
    <text evidence="9">The sequence shown here is derived from an EMBL/GenBank/DDBJ whole genome shotgun (WGS) entry which is preliminary data.</text>
</comment>
<name>A0A839TUZ0_9BACL</name>
<evidence type="ECO:0000256" key="6">
    <source>
        <dbReference type="ARBA" id="ARBA00023136"/>
    </source>
</evidence>
<keyword evidence="6 7" id="KW-0472">Membrane</keyword>
<feature type="transmembrane region" description="Helical" evidence="7">
    <location>
        <begin position="229"/>
        <end position="250"/>
    </location>
</feature>
<evidence type="ECO:0000259" key="8">
    <source>
        <dbReference type="PROSITE" id="PS50928"/>
    </source>
</evidence>
<dbReference type="PROSITE" id="PS50928">
    <property type="entry name" value="ABC_TM1"/>
    <property type="match status" value="1"/>
</dbReference>
<dbReference type="GO" id="GO:0055085">
    <property type="term" value="P:transmembrane transport"/>
    <property type="evidence" value="ECO:0007669"/>
    <property type="project" value="InterPro"/>
</dbReference>
<reference evidence="9 10" key="1">
    <citation type="submission" date="2020-08" db="EMBL/GenBank/DDBJ databases">
        <title>Genomic Encyclopedia of Type Strains, Phase III (KMG-III): the genomes of soil and plant-associated and newly described type strains.</title>
        <authorList>
            <person name="Whitman W."/>
        </authorList>
    </citation>
    <scope>NUCLEOTIDE SEQUENCE [LARGE SCALE GENOMIC DNA]</scope>
    <source>
        <strain evidence="9 10">CECT 5831</strain>
    </source>
</reference>
<keyword evidence="2 7" id="KW-0813">Transport</keyword>
<accession>A0A839TUZ0</accession>
<dbReference type="AlphaFoldDB" id="A0A839TUZ0"/>
<dbReference type="InterPro" id="IPR050809">
    <property type="entry name" value="UgpAE/MalFG_permease"/>
</dbReference>
<comment type="subcellular location">
    <subcellularLocation>
        <location evidence="1 7">Cell membrane</location>
        <topology evidence="1 7">Multi-pass membrane protein</topology>
    </subcellularLocation>
</comment>
<feature type="domain" description="ABC transmembrane type-1" evidence="8">
    <location>
        <begin position="89"/>
        <end position="303"/>
    </location>
</feature>
<dbReference type="InterPro" id="IPR035906">
    <property type="entry name" value="MetI-like_sf"/>
</dbReference>
<evidence type="ECO:0000313" key="10">
    <source>
        <dbReference type="Proteomes" id="UP000517523"/>
    </source>
</evidence>
<feature type="transmembrane region" description="Helical" evidence="7">
    <location>
        <begin position="282"/>
        <end position="304"/>
    </location>
</feature>
<dbReference type="Pfam" id="PF00528">
    <property type="entry name" value="BPD_transp_1"/>
    <property type="match status" value="1"/>
</dbReference>
<proteinExistence type="inferred from homology"/>
<keyword evidence="5 7" id="KW-1133">Transmembrane helix</keyword>
<keyword evidence="3" id="KW-1003">Cell membrane</keyword>
<evidence type="ECO:0000256" key="5">
    <source>
        <dbReference type="ARBA" id="ARBA00022989"/>
    </source>
</evidence>
<dbReference type="SUPFAM" id="SSF161098">
    <property type="entry name" value="MetI-like"/>
    <property type="match status" value="1"/>
</dbReference>
<dbReference type="InterPro" id="IPR000515">
    <property type="entry name" value="MetI-like"/>
</dbReference>
<evidence type="ECO:0000313" key="9">
    <source>
        <dbReference type="EMBL" id="MBB3130974.1"/>
    </source>
</evidence>
<dbReference type="GO" id="GO:0005886">
    <property type="term" value="C:plasma membrane"/>
    <property type="evidence" value="ECO:0007669"/>
    <property type="project" value="UniProtKB-SubCell"/>
</dbReference>
<feature type="transmembrane region" description="Helical" evidence="7">
    <location>
        <begin position="88"/>
        <end position="114"/>
    </location>
</feature>
<dbReference type="PANTHER" id="PTHR43227">
    <property type="entry name" value="BLL4140 PROTEIN"/>
    <property type="match status" value="1"/>
</dbReference>
<evidence type="ECO:0000256" key="3">
    <source>
        <dbReference type="ARBA" id="ARBA00022475"/>
    </source>
</evidence>
<dbReference type="CDD" id="cd06261">
    <property type="entry name" value="TM_PBP2"/>
    <property type="match status" value="1"/>
</dbReference>
<feature type="transmembrane region" description="Helical" evidence="7">
    <location>
        <begin position="189"/>
        <end position="208"/>
    </location>
</feature>
<feature type="transmembrane region" description="Helical" evidence="7">
    <location>
        <begin position="126"/>
        <end position="151"/>
    </location>
</feature>
<evidence type="ECO:0000256" key="7">
    <source>
        <dbReference type="RuleBase" id="RU363032"/>
    </source>
</evidence>
<evidence type="ECO:0000256" key="2">
    <source>
        <dbReference type="ARBA" id="ARBA00022448"/>
    </source>
</evidence>
<keyword evidence="4 7" id="KW-0812">Transmembrane</keyword>
<dbReference type="Gene3D" id="1.10.3720.10">
    <property type="entry name" value="MetI-like"/>
    <property type="match status" value="1"/>
</dbReference>
<gene>
    <name evidence="9" type="ORF">FHS19_005694</name>
</gene>
<evidence type="ECO:0000256" key="1">
    <source>
        <dbReference type="ARBA" id="ARBA00004651"/>
    </source>
</evidence>
<protein>
    <submittedName>
        <fullName evidence="9">Putative aldouronate transport system permease protein</fullName>
    </submittedName>
</protein>
<dbReference type="Proteomes" id="UP000517523">
    <property type="component" value="Unassembled WGS sequence"/>
</dbReference>
<dbReference type="PANTHER" id="PTHR43227:SF11">
    <property type="entry name" value="BLL4140 PROTEIN"/>
    <property type="match status" value="1"/>
</dbReference>
<sequence>MSSLEASLNTERQVSGRIRRKRKAYHEMTYHFMLLPGMVLLFIFSIVPMFGIVMAFQKFIPAKGIFGSKWAGLTNFTYMFQLPDAKQIFVNTLVIAVGKIILGLIVPIVFALLLNEVRLKVFKSTVQTIVYLPHFMSWVVLGTMMTMIFSYDGMVNNILQLFGLERTMFLASNAWFRPLLIVTDTWKEFGYGTIVYLAALTGINPSLYESAALDGASRWKQTLNITLPGILPTIILLGTLSLGNVLNAGFDQVFNMYNPLVYQTGDIIDTFVYRMGLIQMQYSFATAVGLMKSVISFVLIVVSYKLASKYAGYRIF</sequence>
<evidence type="ECO:0000256" key="4">
    <source>
        <dbReference type="ARBA" id="ARBA00022692"/>
    </source>
</evidence>
<organism evidence="9 10">
    <name type="scientific">Paenibacillus rhizosphaerae</name>
    <dbReference type="NCBI Taxonomy" id="297318"/>
    <lineage>
        <taxon>Bacteria</taxon>
        <taxon>Bacillati</taxon>
        <taxon>Bacillota</taxon>
        <taxon>Bacilli</taxon>
        <taxon>Bacillales</taxon>
        <taxon>Paenibacillaceae</taxon>
        <taxon>Paenibacillus</taxon>
    </lineage>
</organism>
<feature type="transmembrane region" description="Helical" evidence="7">
    <location>
        <begin position="29"/>
        <end position="56"/>
    </location>
</feature>
<comment type="similarity">
    <text evidence="7">Belongs to the binding-protein-dependent transport system permease family.</text>
</comment>